<protein>
    <recommendedName>
        <fullName evidence="3">Retrovirus-related Pol polyprotein from transposon TNT 1-94</fullName>
    </recommendedName>
</protein>
<reference evidence="1 2" key="1">
    <citation type="submission" date="2020-08" db="EMBL/GenBank/DDBJ databases">
        <title>Plant Genome Project.</title>
        <authorList>
            <person name="Zhang R.-G."/>
        </authorList>
    </citation>
    <scope>NUCLEOTIDE SEQUENCE [LARGE SCALE GENOMIC DNA]</scope>
    <source>
        <tissue evidence="1">Rhizome</tissue>
    </source>
</reference>
<dbReference type="Pfam" id="PF14223">
    <property type="entry name" value="Retrotran_gag_2"/>
    <property type="match status" value="1"/>
</dbReference>
<evidence type="ECO:0008006" key="3">
    <source>
        <dbReference type="Google" id="ProtNLM"/>
    </source>
</evidence>
<dbReference type="Proteomes" id="UP000734854">
    <property type="component" value="Unassembled WGS sequence"/>
</dbReference>
<accession>A0A8J5I0B2</accession>
<organism evidence="1 2">
    <name type="scientific">Zingiber officinale</name>
    <name type="common">Ginger</name>
    <name type="synonym">Amomum zingiber</name>
    <dbReference type="NCBI Taxonomy" id="94328"/>
    <lineage>
        <taxon>Eukaryota</taxon>
        <taxon>Viridiplantae</taxon>
        <taxon>Streptophyta</taxon>
        <taxon>Embryophyta</taxon>
        <taxon>Tracheophyta</taxon>
        <taxon>Spermatophyta</taxon>
        <taxon>Magnoliopsida</taxon>
        <taxon>Liliopsida</taxon>
        <taxon>Zingiberales</taxon>
        <taxon>Zingiberaceae</taxon>
        <taxon>Zingiber</taxon>
    </lineage>
</organism>
<gene>
    <name evidence="1" type="ORF">ZIOFF_012711</name>
</gene>
<comment type="caution">
    <text evidence="1">The sequence shown here is derived from an EMBL/GenBank/DDBJ whole genome shotgun (WGS) entry which is preliminary data.</text>
</comment>
<keyword evidence="2" id="KW-1185">Reference proteome</keyword>
<sequence>MAAAPMARVARREEVERCSVGVIVTERGRQLCMLSGGGDTNLTSLCQYISFSSSSPLYQWYQSHKEAATFILQQQDSMSSDNNFVQPAIPRFDGHYDHWSMLMENFLRSKEYWSIVESGIQVPATDAVLNDVQKINLEGRKLKDLKAKNYLFQATDRPILETILSKETSKDIWDSMKKKYQGSARVKRAQLQALRRDFETLQMKDGESVTSYCARTMEISNKMRFHGEKMGDVTIVEKILHSMTPKFDYVVCSIEESKDLCIFS</sequence>
<evidence type="ECO:0000313" key="1">
    <source>
        <dbReference type="EMBL" id="KAG6530472.1"/>
    </source>
</evidence>
<dbReference type="AlphaFoldDB" id="A0A8J5I0B2"/>
<proteinExistence type="predicted"/>
<evidence type="ECO:0000313" key="2">
    <source>
        <dbReference type="Proteomes" id="UP000734854"/>
    </source>
</evidence>
<dbReference type="PANTHER" id="PTHR35317:SF27">
    <property type="entry name" value="RETROVIRUS-RELATED POL POLYPROTEIN FROM TRANSPOSON TNT 1-94"/>
    <property type="match status" value="1"/>
</dbReference>
<dbReference type="PANTHER" id="PTHR35317">
    <property type="entry name" value="OS04G0629600 PROTEIN"/>
    <property type="match status" value="1"/>
</dbReference>
<name>A0A8J5I0B2_ZINOF</name>
<dbReference type="EMBL" id="JACMSC010000003">
    <property type="protein sequence ID" value="KAG6530472.1"/>
    <property type="molecule type" value="Genomic_DNA"/>
</dbReference>